<sequence>MNRKTLLSLAGLVLAAVVAGLIWLGGSGSGSKPLAGDGGTATPGSSATQRPGVKNPSSLDTVKESALPAEARRTLELIAKGGPYPYSRDGINFGNFEGVLPKKRSGYYQEFTVPTPGSQTRGARRIIVGSEHEKYYTPDHYKSFRFILEGQ</sequence>
<proteinExistence type="predicted"/>
<dbReference type="STRING" id="156980.SAMN04489745_3206"/>
<feature type="region of interest" description="Disordered" evidence="3">
    <location>
        <begin position="33"/>
        <end position="63"/>
    </location>
</feature>
<dbReference type="AlphaFoldDB" id="A0A1H4VHN2"/>
<dbReference type="GO" id="GO:0004521">
    <property type="term" value="F:RNA endonuclease activity"/>
    <property type="evidence" value="ECO:0007669"/>
    <property type="project" value="InterPro"/>
</dbReference>
<dbReference type="SUPFAM" id="SSF53933">
    <property type="entry name" value="Microbial ribonucleases"/>
    <property type="match status" value="1"/>
</dbReference>
<reference evidence="4 5" key="1">
    <citation type="submission" date="2016-10" db="EMBL/GenBank/DDBJ databases">
        <authorList>
            <person name="de Groot N.N."/>
        </authorList>
    </citation>
    <scope>NUCLEOTIDE SEQUENCE [LARGE SCALE GENOMIC DNA]</scope>
    <source>
        <strain evidence="4 5">DSM 10495</strain>
    </source>
</reference>
<name>A0A1H4VHN2_9MICC</name>
<dbReference type="EMBL" id="FNSN01000004">
    <property type="protein sequence ID" value="SEC80476.1"/>
    <property type="molecule type" value="Genomic_DNA"/>
</dbReference>
<evidence type="ECO:0000256" key="3">
    <source>
        <dbReference type="SAM" id="MobiDB-lite"/>
    </source>
</evidence>
<dbReference type="Proteomes" id="UP000182652">
    <property type="component" value="Unassembled WGS sequence"/>
</dbReference>
<keyword evidence="5" id="KW-1185">Reference proteome</keyword>
<evidence type="ECO:0000256" key="1">
    <source>
        <dbReference type="ARBA" id="ARBA00022722"/>
    </source>
</evidence>
<dbReference type="InterPro" id="IPR016191">
    <property type="entry name" value="Ribonuclease/ribotoxin"/>
</dbReference>
<keyword evidence="2" id="KW-0378">Hydrolase</keyword>
<dbReference type="InterPro" id="IPR000026">
    <property type="entry name" value="N1-like"/>
</dbReference>
<evidence type="ECO:0000313" key="5">
    <source>
        <dbReference type="Proteomes" id="UP000182652"/>
    </source>
</evidence>
<keyword evidence="1" id="KW-0540">Nuclease</keyword>
<organism evidence="4 5">
    <name type="scientific">Arthrobacter woluwensis</name>
    <dbReference type="NCBI Taxonomy" id="156980"/>
    <lineage>
        <taxon>Bacteria</taxon>
        <taxon>Bacillati</taxon>
        <taxon>Actinomycetota</taxon>
        <taxon>Actinomycetes</taxon>
        <taxon>Micrococcales</taxon>
        <taxon>Micrococcaceae</taxon>
        <taxon>Arthrobacter</taxon>
    </lineage>
</organism>
<dbReference type="GO" id="GO:0003723">
    <property type="term" value="F:RNA binding"/>
    <property type="evidence" value="ECO:0007669"/>
    <property type="project" value="InterPro"/>
</dbReference>
<dbReference type="GO" id="GO:0016787">
    <property type="term" value="F:hydrolase activity"/>
    <property type="evidence" value="ECO:0007669"/>
    <property type="project" value="UniProtKB-KW"/>
</dbReference>
<dbReference type="RefSeq" id="WP_066214991.1">
    <property type="nucleotide sequence ID" value="NZ_FNSN01000004.1"/>
</dbReference>
<dbReference type="Gene3D" id="3.10.450.30">
    <property type="entry name" value="Microbial ribonucleases"/>
    <property type="match status" value="1"/>
</dbReference>
<feature type="compositionally biased region" description="Polar residues" evidence="3">
    <location>
        <begin position="42"/>
        <end position="60"/>
    </location>
</feature>
<gene>
    <name evidence="4" type="ORF">SAMN04489745_3206</name>
</gene>
<evidence type="ECO:0000313" key="4">
    <source>
        <dbReference type="EMBL" id="SEC80476.1"/>
    </source>
</evidence>
<dbReference type="Pfam" id="PF00545">
    <property type="entry name" value="Ribonuclease"/>
    <property type="match status" value="1"/>
</dbReference>
<protein>
    <submittedName>
        <fullName evidence="4">Ribonuclease T1</fullName>
    </submittedName>
</protein>
<evidence type="ECO:0000256" key="2">
    <source>
        <dbReference type="ARBA" id="ARBA00022801"/>
    </source>
</evidence>
<accession>A0A1H4VHN2</accession>